<dbReference type="AlphaFoldDB" id="A0A3M7QUW3"/>
<dbReference type="PANTHER" id="PTHR11814">
    <property type="entry name" value="SULFATE TRANSPORTER"/>
    <property type="match status" value="1"/>
</dbReference>
<protein>
    <submittedName>
        <fullName evidence="7">Solute carrier family 26 member 6-like</fullName>
    </submittedName>
</protein>
<dbReference type="Pfam" id="PF01740">
    <property type="entry name" value="STAS"/>
    <property type="match status" value="1"/>
</dbReference>
<dbReference type="Pfam" id="PF00916">
    <property type="entry name" value="Sulfate_transp"/>
    <property type="match status" value="1"/>
</dbReference>
<feature type="domain" description="STAS" evidence="6">
    <location>
        <begin position="521"/>
        <end position="765"/>
    </location>
</feature>
<keyword evidence="2 5" id="KW-0812">Transmembrane</keyword>
<evidence type="ECO:0000256" key="4">
    <source>
        <dbReference type="ARBA" id="ARBA00023136"/>
    </source>
</evidence>
<comment type="caution">
    <text evidence="7">The sequence shown here is derived from an EMBL/GenBank/DDBJ whole genome shotgun (WGS) entry which is preliminary data.</text>
</comment>
<dbReference type="GO" id="GO:0008271">
    <property type="term" value="F:secondary active sulfate transmembrane transporter activity"/>
    <property type="evidence" value="ECO:0007669"/>
    <property type="project" value="InterPro"/>
</dbReference>
<keyword evidence="3 5" id="KW-1133">Transmembrane helix</keyword>
<feature type="transmembrane region" description="Helical" evidence="5">
    <location>
        <begin position="97"/>
        <end position="114"/>
    </location>
</feature>
<dbReference type="InterPro" id="IPR011547">
    <property type="entry name" value="SLC26A/SulP_dom"/>
</dbReference>
<comment type="subcellular location">
    <subcellularLocation>
        <location evidence="1">Membrane</location>
        <topology evidence="1">Multi-pass membrane protein</topology>
    </subcellularLocation>
</comment>
<feature type="transmembrane region" description="Helical" evidence="5">
    <location>
        <begin position="468"/>
        <end position="493"/>
    </location>
</feature>
<feature type="transmembrane region" description="Helical" evidence="5">
    <location>
        <begin position="436"/>
        <end position="456"/>
    </location>
</feature>
<proteinExistence type="predicted"/>
<sequence>MKLNKKFNKNNEKIDDMKEYSEDDSLSVDLNINRPVYNYAKFRHKYKSANFVGFSILLFMQNMLIKNCSPGKNCLKKNLINRFPAWKWIRNYNFKEWFLADLLAGITVGIMHIPESMGYALLVNIPPIYGLYSSFFPALIYWIFGTSRQISIGTLAIVALMVGTSLSQLEGKYAPPEGFNKTLYEYNLANNISQNIDASNFLSLDRDQAKVLIVMATTFWVGIIQIVMFFFQLGFLTSYLSEPLVNGFLAGSAIHVLTSQLKSVLGITTKGFSGAFKIPKTYIDIFSNLSRAHLATVLISLICLTILMVIKIHINERYSKKMTVPFPTELLIVIFGTIISHFAKFSETFDVKVIGPIQAGIPSPQIPPLFIIKDMMLEAFLIAIVSFAINFSLCDLFSKMHRYKINTTQELFAYGAIALVLGFIAPLFQALPQACLASIIIASLKNLLLKIFELNFYWKINKLEFMQFLVTFVSVVIFDVEIGLGVGVVFYIISHLVRSSQPYATILGNINGTELYKDTKLYKDAHEIENIKIVRVQSDLHATNSARFRKSIYELTEAKPQEYIAVKNRILEKRKSKLEQDESKEFKICLPKFLIRSRQKKNKVFEKNINVYVLKCKISADDPENENSKQDALDENYMTEYEMFEHQAERQNADTESQMGDKTNKNINFSDNEDNFDENSEIPVPDFNFLIIDCSPINFIDSVGVKTINQLVSDYNEIGVTVFLADCNDAFTDRFKSMTIATCDGKEYLDDRIIYPTIHDAVTHAQNICKRI</sequence>
<keyword evidence="4 5" id="KW-0472">Membrane</keyword>
<gene>
    <name evidence="7" type="ORF">BpHYR1_045269</name>
</gene>
<dbReference type="OrthoDB" id="288203at2759"/>
<evidence type="ECO:0000256" key="2">
    <source>
        <dbReference type="ARBA" id="ARBA00022692"/>
    </source>
</evidence>
<reference evidence="7 8" key="1">
    <citation type="journal article" date="2018" name="Sci. Rep.">
        <title>Genomic signatures of local adaptation to the degree of environmental predictability in rotifers.</title>
        <authorList>
            <person name="Franch-Gras L."/>
            <person name="Hahn C."/>
            <person name="Garcia-Roger E.M."/>
            <person name="Carmona M.J."/>
            <person name="Serra M."/>
            <person name="Gomez A."/>
        </authorList>
    </citation>
    <scope>NUCLEOTIDE SEQUENCE [LARGE SCALE GENOMIC DNA]</scope>
    <source>
        <strain evidence="7">HYR1</strain>
    </source>
</reference>
<feature type="transmembrane region" description="Helical" evidence="5">
    <location>
        <begin position="211"/>
        <end position="235"/>
    </location>
</feature>
<evidence type="ECO:0000259" key="6">
    <source>
        <dbReference type="PROSITE" id="PS50801"/>
    </source>
</evidence>
<name>A0A3M7QUW3_BRAPC</name>
<dbReference type="CDD" id="cd07042">
    <property type="entry name" value="STAS_SulP_like_sulfate_transporter"/>
    <property type="match status" value="1"/>
</dbReference>
<dbReference type="STRING" id="10195.A0A3M7QUW3"/>
<dbReference type="GO" id="GO:0016020">
    <property type="term" value="C:membrane"/>
    <property type="evidence" value="ECO:0007669"/>
    <property type="project" value="UniProtKB-SubCell"/>
</dbReference>
<feature type="transmembrane region" description="Helical" evidence="5">
    <location>
        <begin position="379"/>
        <end position="399"/>
    </location>
</feature>
<dbReference type="PROSITE" id="PS50801">
    <property type="entry name" value="STAS"/>
    <property type="match status" value="1"/>
</dbReference>
<dbReference type="EMBL" id="REGN01005117">
    <property type="protein sequence ID" value="RNA14745.1"/>
    <property type="molecule type" value="Genomic_DNA"/>
</dbReference>
<dbReference type="InterPro" id="IPR001902">
    <property type="entry name" value="SLC26A/SulP_fam"/>
</dbReference>
<evidence type="ECO:0000256" key="5">
    <source>
        <dbReference type="SAM" id="Phobius"/>
    </source>
</evidence>
<evidence type="ECO:0000313" key="8">
    <source>
        <dbReference type="Proteomes" id="UP000276133"/>
    </source>
</evidence>
<evidence type="ECO:0000256" key="1">
    <source>
        <dbReference type="ARBA" id="ARBA00004141"/>
    </source>
</evidence>
<evidence type="ECO:0000313" key="7">
    <source>
        <dbReference type="EMBL" id="RNA14745.1"/>
    </source>
</evidence>
<organism evidence="7 8">
    <name type="scientific">Brachionus plicatilis</name>
    <name type="common">Marine rotifer</name>
    <name type="synonym">Brachionus muelleri</name>
    <dbReference type="NCBI Taxonomy" id="10195"/>
    <lineage>
        <taxon>Eukaryota</taxon>
        <taxon>Metazoa</taxon>
        <taxon>Spiralia</taxon>
        <taxon>Gnathifera</taxon>
        <taxon>Rotifera</taxon>
        <taxon>Eurotatoria</taxon>
        <taxon>Monogononta</taxon>
        <taxon>Pseudotrocha</taxon>
        <taxon>Ploima</taxon>
        <taxon>Brachionidae</taxon>
        <taxon>Brachionus</taxon>
    </lineage>
</organism>
<feature type="transmembrane region" description="Helical" evidence="5">
    <location>
        <begin position="322"/>
        <end position="343"/>
    </location>
</feature>
<dbReference type="InterPro" id="IPR018045">
    <property type="entry name" value="S04_transporter_CS"/>
</dbReference>
<feature type="transmembrane region" description="Helical" evidence="5">
    <location>
        <begin position="292"/>
        <end position="310"/>
    </location>
</feature>
<dbReference type="SUPFAM" id="SSF52091">
    <property type="entry name" value="SpoIIaa-like"/>
    <property type="match status" value="1"/>
</dbReference>
<feature type="transmembrane region" description="Helical" evidence="5">
    <location>
        <begin position="121"/>
        <end position="144"/>
    </location>
</feature>
<dbReference type="Proteomes" id="UP000276133">
    <property type="component" value="Unassembled WGS sequence"/>
</dbReference>
<keyword evidence="8" id="KW-1185">Reference proteome</keyword>
<dbReference type="InterPro" id="IPR002645">
    <property type="entry name" value="STAS_dom"/>
</dbReference>
<feature type="transmembrane region" description="Helical" evidence="5">
    <location>
        <begin position="411"/>
        <end position="430"/>
    </location>
</feature>
<dbReference type="PROSITE" id="PS01130">
    <property type="entry name" value="SLC26A"/>
    <property type="match status" value="1"/>
</dbReference>
<dbReference type="InterPro" id="IPR036513">
    <property type="entry name" value="STAS_dom_sf"/>
</dbReference>
<accession>A0A3M7QUW3</accession>
<dbReference type="Gene3D" id="3.30.750.24">
    <property type="entry name" value="STAS domain"/>
    <property type="match status" value="1"/>
</dbReference>
<evidence type="ECO:0000256" key="3">
    <source>
        <dbReference type="ARBA" id="ARBA00022989"/>
    </source>
</evidence>